<evidence type="ECO:0000256" key="1">
    <source>
        <dbReference type="SAM" id="SignalP"/>
    </source>
</evidence>
<keyword evidence="1" id="KW-0732">Signal</keyword>
<protein>
    <recommendedName>
        <fullName evidence="4">TIL domain-containing protein</fullName>
    </recommendedName>
</protein>
<dbReference type="AlphaFoldDB" id="A0A9P6Z1W9"/>
<evidence type="ECO:0008006" key="4">
    <source>
        <dbReference type="Google" id="ProtNLM"/>
    </source>
</evidence>
<sequence length="81" mass="9117">MFKYTLFYLLALFALIALSEAGSYHRRSPLERREECDISCTDNLANCPQRCAKSPVASRKNLRTVCQNGICYCGFEIGSDS</sequence>
<organism evidence="2 3">
    <name type="scientific">Rhizopus delemar</name>
    <dbReference type="NCBI Taxonomy" id="936053"/>
    <lineage>
        <taxon>Eukaryota</taxon>
        <taxon>Fungi</taxon>
        <taxon>Fungi incertae sedis</taxon>
        <taxon>Mucoromycota</taxon>
        <taxon>Mucoromycotina</taxon>
        <taxon>Mucoromycetes</taxon>
        <taxon>Mucorales</taxon>
        <taxon>Mucorineae</taxon>
        <taxon>Rhizopodaceae</taxon>
        <taxon>Rhizopus</taxon>
    </lineage>
</organism>
<dbReference type="Proteomes" id="UP000740926">
    <property type="component" value="Unassembled WGS sequence"/>
</dbReference>
<feature type="chain" id="PRO_5040242590" description="TIL domain-containing protein" evidence="1">
    <location>
        <begin position="22"/>
        <end position="81"/>
    </location>
</feature>
<keyword evidence="3" id="KW-1185">Reference proteome</keyword>
<dbReference type="EMBL" id="JAANIU010001098">
    <property type="protein sequence ID" value="KAG1568635.1"/>
    <property type="molecule type" value="Genomic_DNA"/>
</dbReference>
<comment type="caution">
    <text evidence="2">The sequence shown here is derived from an EMBL/GenBank/DDBJ whole genome shotgun (WGS) entry which is preliminary data.</text>
</comment>
<feature type="signal peptide" evidence="1">
    <location>
        <begin position="1"/>
        <end position="21"/>
    </location>
</feature>
<evidence type="ECO:0000313" key="3">
    <source>
        <dbReference type="Proteomes" id="UP000740926"/>
    </source>
</evidence>
<name>A0A9P6Z1W9_9FUNG</name>
<reference evidence="2 3" key="1">
    <citation type="journal article" date="2020" name="Microb. Genom.">
        <title>Genetic diversity of clinical and environmental Mucorales isolates obtained from an investigation of mucormycosis cases among solid organ transplant recipients.</title>
        <authorList>
            <person name="Nguyen M.H."/>
            <person name="Kaul D."/>
            <person name="Muto C."/>
            <person name="Cheng S.J."/>
            <person name="Richter R.A."/>
            <person name="Bruno V.M."/>
            <person name="Liu G."/>
            <person name="Beyhan S."/>
            <person name="Sundermann A.J."/>
            <person name="Mounaud S."/>
            <person name="Pasculle A.W."/>
            <person name="Nierman W.C."/>
            <person name="Driscoll E."/>
            <person name="Cumbie R."/>
            <person name="Clancy C.J."/>
            <person name="Dupont C.L."/>
        </authorList>
    </citation>
    <scope>NUCLEOTIDE SEQUENCE [LARGE SCALE GENOMIC DNA]</scope>
    <source>
        <strain evidence="2 3">GL24</strain>
    </source>
</reference>
<proteinExistence type="predicted"/>
<accession>A0A9P6Z1W9</accession>
<evidence type="ECO:0000313" key="2">
    <source>
        <dbReference type="EMBL" id="KAG1568635.1"/>
    </source>
</evidence>
<gene>
    <name evidence="2" type="ORF">G6F50_007115</name>
</gene>